<accession>A0A4C1WID2</accession>
<name>A0A4C1WID2_EUMVA</name>
<proteinExistence type="predicted"/>
<sequence length="108" mass="11534">MINAIHEHWQAQNGHQHIANLMEEIKIFKGIGMISVASKSISIKGACVSLPGCKRGGSAEAAYAGPYKLSLLTQSFKSLWRTRDIPFLCAGAGGAGRGRPAPCSQLIR</sequence>
<dbReference type="EMBL" id="BGZK01000569">
    <property type="protein sequence ID" value="GBP50630.1"/>
    <property type="molecule type" value="Genomic_DNA"/>
</dbReference>
<gene>
    <name evidence="1" type="ORF">EVAR_28822_1</name>
</gene>
<comment type="caution">
    <text evidence="1">The sequence shown here is derived from an EMBL/GenBank/DDBJ whole genome shotgun (WGS) entry which is preliminary data.</text>
</comment>
<reference evidence="1 2" key="1">
    <citation type="journal article" date="2019" name="Commun. Biol.">
        <title>The bagworm genome reveals a unique fibroin gene that provides high tensile strength.</title>
        <authorList>
            <person name="Kono N."/>
            <person name="Nakamura H."/>
            <person name="Ohtoshi R."/>
            <person name="Tomita M."/>
            <person name="Numata K."/>
            <person name="Arakawa K."/>
        </authorList>
    </citation>
    <scope>NUCLEOTIDE SEQUENCE [LARGE SCALE GENOMIC DNA]</scope>
</reference>
<dbReference type="AlphaFoldDB" id="A0A4C1WID2"/>
<organism evidence="1 2">
    <name type="scientific">Eumeta variegata</name>
    <name type="common">Bagworm moth</name>
    <name type="synonym">Eumeta japonica</name>
    <dbReference type="NCBI Taxonomy" id="151549"/>
    <lineage>
        <taxon>Eukaryota</taxon>
        <taxon>Metazoa</taxon>
        <taxon>Ecdysozoa</taxon>
        <taxon>Arthropoda</taxon>
        <taxon>Hexapoda</taxon>
        <taxon>Insecta</taxon>
        <taxon>Pterygota</taxon>
        <taxon>Neoptera</taxon>
        <taxon>Endopterygota</taxon>
        <taxon>Lepidoptera</taxon>
        <taxon>Glossata</taxon>
        <taxon>Ditrysia</taxon>
        <taxon>Tineoidea</taxon>
        <taxon>Psychidae</taxon>
        <taxon>Oiketicinae</taxon>
        <taxon>Eumeta</taxon>
    </lineage>
</organism>
<protein>
    <submittedName>
        <fullName evidence="1">Uncharacterized protein</fullName>
    </submittedName>
</protein>
<keyword evidence="2" id="KW-1185">Reference proteome</keyword>
<evidence type="ECO:0000313" key="2">
    <source>
        <dbReference type="Proteomes" id="UP000299102"/>
    </source>
</evidence>
<evidence type="ECO:0000313" key="1">
    <source>
        <dbReference type="EMBL" id="GBP50630.1"/>
    </source>
</evidence>
<dbReference type="Proteomes" id="UP000299102">
    <property type="component" value="Unassembled WGS sequence"/>
</dbReference>